<evidence type="ECO:0000313" key="3">
    <source>
        <dbReference type="EMBL" id="BCA26070.1"/>
    </source>
</evidence>
<accession>A0A1I0U219</accession>
<evidence type="ECO:0000313" key="4">
    <source>
        <dbReference type="EMBL" id="MDV3440578.1"/>
    </source>
</evidence>
<gene>
    <name evidence="3" type="ORF">PtoMrB4_00470</name>
    <name evidence="4" type="ORF">R0G64_14180</name>
    <name evidence="2" type="ORF">WP8S17C03_00470</name>
</gene>
<evidence type="ECO:0000313" key="5">
    <source>
        <dbReference type="Proteomes" id="UP000501237"/>
    </source>
</evidence>
<dbReference type="STRING" id="319939.SAMN05216263_107191"/>
<sequence>MHKPALLLLLASLGACASPLPTPDPNQAWVELRSDPGTTLMANRQDGERTRDGRFYQLSPGAHELETRFQFDIPGGGGFNTSSGPTQLTCHIRFRYDGFAAGQRYRLEARPVVMSAQALLRDAQGQVVARGDVLGCGPL</sequence>
<evidence type="ECO:0000313" key="6">
    <source>
        <dbReference type="Proteomes" id="UP000515591"/>
    </source>
</evidence>
<dbReference type="KEGG" id="poj:PtoMrB4_00470"/>
<reference evidence="4 7" key="3">
    <citation type="submission" date="2023-10" db="EMBL/GenBank/DDBJ databases">
        <title>Pseudomonas otitidis isolated from a paediatric patient with cystic fibrosis in Chile.</title>
        <authorList>
            <person name="Amsteins-Romero L."/>
            <person name="Opazo-Capurro A."/>
            <person name="Matus-Kohler M."/>
            <person name="Gonzalez-Rocha G."/>
        </authorList>
    </citation>
    <scope>NUCLEOTIDE SEQUENCE [LARGE SCALE GENOMIC DNA]</scope>
    <source>
        <strain evidence="4 7">P-714</strain>
    </source>
</reference>
<feature type="signal peptide" evidence="1">
    <location>
        <begin position="1"/>
        <end position="17"/>
    </location>
</feature>
<feature type="chain" id="PRO_5044559326" description="Lipoprotein" evidence="1">
    <location>
        <begin position="18"/>
        <end position="139"/>
    </location>
</feature>
<keyword evidence="1" id="KW-0732">Signal</keyword>
<dbReference type="AlphaFoldDB" id="A0A1I0U219"/>
<proteinExistence type="predicted"/>
<dbReference type="Proteomes" id="UP000501237">
    <property type="component" value="Chromosome"/>
</dbReference>
<evidence type="ECO:0000313" key="2">
    <source>
        <dbReference type="EMBL" id="BBT13998.1"/>
    </source>
</evidence>
<dbReference type="Proteomes" id="UP000515591">
    <property type="component" value="Chromosome"/>
</dbReference>
<evidence type="ECO:0000313" key="7">
    <source>
        <dbReference type="Proteomes" id="UP001273935"/>
    </source>
</evidence>
<reference evidence="3 5" key="2">
    <citation type="journal article" date="2020" name="Microbiol. Resour. Announc.">
        <title>Complete genome sequence of Pseudomonas otitidis strain MrB4, isolated from Lake Biwa in Japan.</title>
        <authorList>
            <person name="Miyazaki K."/>
            <person name="Hase E."/>
            <person name="Maruya T."/>
        </authorList>
    </citation>
    <scope>NUCLEOTIDE SEQUENCE [LARGE SCALE GENOMIC DNA]</scope>
    <source>
        <strain evidence="3 5">MrB4</strain>
    </source>
</reference>
<dbReference type="EMBL" id="AP022642">
    <property type="protein sequence ID" value="BCA26070.1"/>
    <property type="molecule type" value="Genomic_DNA"/>
</dbReference>
<evidence type="ECO:0008006" key="8">
    <source>
        <dbReference type="Google" id="ProtNLM"/>
    </source>
</evidence>
<evidence type="ECO:0000256" key="1">
    <source>
        <dbReference type="SAM" id="SignalP"/>
    </source>
</evidence>
<reference evidence="2 6" key="1">
    <citation type="submission" date="2019-12" db="EMBL/GenBank/DDBJ databases">
        <title>complete genome sequences of Pseudomonas otitidis str. WP8-S17-CRE-03 isolated from wastewater treatment plant effluent.</title>
        <authorList>
            <person name="Sekizuka T."/>
            <person name="Itokawa K."/>
            <person name="Yatsu K."/>
            <person name="Inamine Y."/>
            <person name="Kuroda M."/>
        </authorList>
    </citation>
    <scope>NUCLEOTIDE SEQUENCE [LARGE SCALE GENOMIC DNA]</scope>
    <source>
        <strain evidence="2 6">WP8-S17-CRE-03</strain>
    </source>
</reference>
<dbReference type="RefSeq" id="WP_044410169.1">
    <property type="nucleotide sequence ID" value="NZ_AP022213.1"/>
</dbReference>
<dbReference type="PROSITE" id="PS51257">
    <property type="entry name" value="PROKAR_LIPOPROTEIN"/>
    <property type="match status" value="1"/>
</dbReference>
<protein>
    <recommendedName>
        <fullName evidence="8">Lipoprotein</fullName>
    </recommendedName>
</protein>
<dbReference type="EMBL" id="JAWJUL010000049">
    <property type="protein sequence ID" value="MDV3440578.1"/>
    <property type="molecule type" value="Genomic_DNA"/>
</dbReference>
<dbReference type="Proteomes" id="UP001273935">
    <property type="component" value="Unassembled WGS sequence"/>
</dbReference>
<dbReference type="GeneID" id="57395255"/>
<name>A0A1I0U219_9GAMM</name>
<organism evidence="3 5">
    <name type="scientific">Metapseudomonas otitidis</name>
    <dbReference type="NCBI Taxonomy" id="319939"/>
    <lineage>
        <taxon>Bacteria</taxon>
        <taxon>Pseudomonadati</taxon>
        <taxon>Pseudomonadota</taxon>
        <taxon>Gammaproteobacteria</taxon>
        <taxon>Pseudomonadales</taxon>
        <taxon>Pseudomonadaceae</taxon>
        <taxon>Metapseudomonas</taxon>
    </lineage>
</organism>
<dbReference type="EMBL" id="AP022213">
    <property type="protein sequence ID" value="BBT13998.1"/>
    <property type="molecule type" value="Genomic_DNA"/>
</dbReference>
<keyword evidence="7" id="KW-1185">Reference proteome</keyword>